<dbReference type="Proteomes" id="UP000327013">
    <property type="component" value="Chromosome 3"/>
</dbReference>
<evidence type="ECO:0000259" key="1">
    <source>
        <dbReference type="Pfam" id="PF14363"/>
    </source>
</evidence>
<gene>
    <name evidence="2" type="ORF">FH972_008161</name>
</gene>
<dbReference type="AlphaFoldDB" id="A0A5N6QXU2"/>
<dbReference type="OrthoDB" id="10251412at2759"/>
<organism evidence="2 3">
    <name type="scientific">Carpinus fangiana</name>
    <dbReference type="NCBI Taxonomy" id="176857"/>
    <lineage>
        <taxon>Eukaryota</taxon>
        <taxon>Viridiplantae</taxon>
        <taxon>Streptophyta</taxon>
        <taxon>Embryophyta</taxon>
        <taxon>Tracheophyta</taxon>
        <taxon>Spermatophyta</taxon>
        <taxon>Magnoliopsida</taxon>
        <taxon>eudicotyledons</taxon>
        <taxon>Gunneridae</taxon>
        <taxon>Pentapetalae</taxon>
        <taxon>rosids</taxon>
        <taxon>fabids</taxon>
        <taxon>Fagales</taxon>
        <taxon>Betulaceae</taxon>
        <taxon>Carpinus</taxon>
    </lineage>
</organism>
<dbReference type="Pfam" id="PF14363">
    <property type="entry name" value="AAA_assoc"/>
    <property type="match status" value="1"/>
</dbReference>
<name>A0A5N6QXU2_9ROSI</name>
<evidence type="ECO:0000313" key="3">
    <source>
        <dbReference type="Proteomes" id="UP000327013"/>
    </source>
</evidence>
<reference evidence="2 3" key="1">
    <citation type="submission" date="2019-06" db="EMBL/GenBank/DDBJ databases">
        <title>A chromosomal-level reference genome of Carpinus fangiana (Coryloideae, Betulaceae).</title>
        <authorList>
            <person name="Yang X."/>
            <person name="Wang Z."/>
            <person name="Zhang L."/>
            <person name="Hao G."/>
            <person name="Liu J."/>
            <person name="Yang Y."/>
        </authorList>
    </citation>
    <scope>NUCLEOTIDE SEQUENCE [LARGE SCALE GENOMIC DNA]</scope>
    <source>
        <strain evidence="2">Cfa_2016G</strain>
        <tissue evidence="2">Leaf</tissue>
    </source>
</reference>
<keyword evidence="3" id="KW-1185">Reference proteome</keyword>
<accession>A0A5N6QXU2</accession>
<proteinExistence type="predicted"/>
<protein>
    <recommendedName>
        <fullName evidence="1">AAA-type ATPase N-terminal domain-containing protein</fullName>
    </recommendedName>
</protein>
<dbReference type="EMBL" id="CM017323">
    <property type="protein sequence ID" value="KAE8022357.1"/>
    <property type="molecule type" value="Genomic_DNA"/>
</dbReference>
<dbReference type="InterPro" id="IPR025753">
    <property type="entry name" value="AAA_N_dom"/>
</dbReference>
<sequence>MDHQVHLFLPHITVAVLHNFVGEKRQCHDAAHLLSMIAIDGEHHVLSIASEYIEDNVMWAGSNSTPCVWRTRLESSGLDTMAKFLKPSLRKNKVTMVIDEFDRLVSNQIYEATEIYLGGKISPNMHKLKVSKSEKEHNFTLTMESNKEISDVFNGVKFNWVCHLVESKNFHNPRDINSMLCAGPVSEDWNGERAWREDAGTARSGVEVGDNKGK</sequence>
<feature type="domain" description="AAA-type ATPase N-terminal" evidence="1">
    <location>
        <begin position="82"/>
        <end position="163"/>
    </location>
</feature>
<evidence type="ECO:0000313" key="2">
    <source>
        <dbReference type="EMBL" id="KAE8022357.1"/>
    </source>
</evidence>